<dbReference type="HOGENOM" id="CLU_3195553_0_0_5"/>
<accession>F4QJ78</accession>
<evidence type="ECO:0000313" key="1">
    <source>
        <dbReference type="EMBL" id="EGF91909.1"/>
    </source>
</evidence>
<name>F4QJ78_9CAUL</name>
<protein>
    <submittedName>
        <fullName evidence="1">Uncharacterized protein</fullName>
    </submittedName>
</protein>
<dbReference type="Proteomes" id="UP000006512">
    <property type="component" value="Unassembled WGS sequence"/>
</dbReference>
<keyword evidence="2" id="KW-1185">Reference proteome</keyword>
<reference evidence="2" key="1">
    <citation type="submission" date="2011-03" db="EMBL/GenBank/DDBJ databases">
        <title>Draft genome sequence of Brevundimonas diminuta.</title>
        <authorList>
            <person name="Brown P.J.B."/>
            <person name="Buechlein A."/>
            <person name="Hemmerich C."/>
            <person name="Brun Y.V."/>
        </authorList>
    </citation>
    <scope>NUCLEOTIDE SEQUENCE [LARGE SCALE GENOMIC DNA]</scope>
    <source>
        <strain evidence="2">C19</strain>
    </source>
</reference>
<proteinExistence type="predicted"/>
<organism evidence="1 2">
    <name type="scientific">Asticcacaulis biprosthecium C19</name>
    <dbReference type="NCBI Taxonomy" id="715226"/>
    <lineage>
        <taxon>Bacteria</taxon>
        <taxon>Pseudomonadati</taxon>
        <taxon>Pseudomonadota</taxon>
        <taxon>Alphaproteobacteria</taxon>
        <taxon>Caulobacterales</taxon>
        <taxon>Caulobacteraceae</taxon>
        <taxon>Asticcacaulis</taxon>
    </lineage>
</organism>
<dbReference type="AlphaFoldDB" id="F4QJ78"/>
<gene>
    <name evidence="1" type="ORF">ABI_03410</name>
</gene>
<dbReference type="EMBL" id="GL883077">
    <property type="protein sequence ID" value="EGF91909.1"/>
    <property type="molecule type" value="Genomic_DNA"/>
</dbReference>
<evidence type="ECO:0000313" key="2">
    <source>
        <dbReference type="Proteomes" id="UP000006512"/>
    </source>
</evidence>
<sequence>MRRRMSRGAAPCISTLKHTLPVLLADYHYNTVLFARLCKILQSFV</sequence>